<keyword evidence="2" id="KW-1185">Reference proteome</keyword>
<protein>
    <submittedName>
        <fullName evidence="1">Uncharacterized protein</fullName>
    </submittedName>
</protein>
<sequence>MMMERPWVFLLWMLVVVEVGSQKLDRLFVNAARNSNLAKSDGHYAGQGVKSTGSLLGENGVRTDGPGTSSSVLVALLESPYTEWMELVERAALLEPLEKVVGKTNITIFAPRNAFLDQHLDPDLKRFLLEPGNVKELRRVLQYHIVPQRIRAIDWSNITLRALSTDGVYLHSRDRNLRVELSTIAAPDSIVSHDGVVHGIDGLMIPKSVQYTFAQKKRGGIPNAVLPQSAPELDPAISQLPEVKRELLDFLFVAPDASALPSAPAPDLAPAPAPGPSAAHHHIYGDVEVADFVSALANYGGYSEIAELLVNLTTFAWDMGKLMNEGRKFTLLAPNDHAIDHITAEQLNAPGGIDALLMYHVLSEYQTEESLYTTVKRVGKVTYSTLHVPHKITAREEDGTVQFNEGEHAAVIFDQDIFTDGSISIQGISKVLQFPAAHVEALPSAP</sequence>
<evidence type="ECO:0000313" key="2">
    <source>
        <dbReference type="Proteomes" id="UP001162992"/>
    </source>
</evidence>
<gene>
    <name evidence="1" type="ORF">O6H91_08G032100</name>
</gene>
<accession>A0ACC2CWG5</accession>
<dbReference type="Proteomes" id="UP001162992">
    <property type="component" value="Chromosome 8"/>
</dbReference>
<evidence type="ECO:0000313" key="1">
    <source>
        <dbReference type="EMBL" id="KAJ7546249.1"/>
    </source>
</evidence>
<comment type="caution">
    <text evidence="1">The sequence shown here is derived from an EMBL/GenBank/DDBJ whole genome shotgun (WGS) entry which is preliminary data.</text>
</comment>
<name>A0ACC2CWG5_DIPCM</name>
<reference evidence="2" key="1">
    <citation type="journal article" date="2024" name="Proc. Natl. Acad. Sci. U.S.A.">
        <title>Extraordinary preservation of gene collinearity over three hundred million years revealed in homosporous lycophytes.</title>
        <authorList>
            <person name="Li C."/>
            <person name="Wickell D."/>
            <person name="Kuo L.Y."/>
            <person name="Chen X."/>
            <person name="Nie B."/>
            <person name="Liao X."/>
            <person name="Peng D."/>
            <person name="Ji J."/>
            <person name="Jenkins J."/>
            <person name="Williams M."/>
            <person name="Shu S."/>
            <person name="Plott C."/>
            <person name="Barry K."/>
            <person name="Rajasekar S."/>
            <person name="Grimwood J."/>
            <person name="Han X."/>
            <person name="Sun S."/>
            <person name="Hou Z."/>
            <person name="He W."/>
            <person name="Dai G."/>
            <person name="Sun C."/>
            <person name="Schmutz J."/>
            <person name="Leebens-Mack J.H."/>
            <person name="Li F.W."/>
            <person name="Wang L."/>
        </authorList>
    </citation>
    <scope>NUCLEOTIDE SEQUENCE [LARGE SCALE GENOMIC DNA]</scope>
    <source>
        <strain evidence="2">cv. PW_Plant_1</strain>
    </source>
</reference>
<organism evidence="1 2">
    <name type="scientific">Diphasiastrum complanatum</name>
    <name type="common">Issler's clubmoss</name>
    <name type="synonym">Lycopodium complanatum</name>
    <dbReference type="NCBI Taxonomy" id="34168"/>
    <lineage>
        <taxon>Eukaryota</taxon>
        <taxon>Viridiplantae</taxon>
        <taxon>Streptophyta</taxon>
        <taxon>Embryophyta</taxon>
        <taxon>Tracheophyta</taxon>
        <taxon>Lycopodiopsida</taxon>
        <taxon>Lycopodiales</taxon>
        <taxon>Lycopodiaceae</taxon>
        <taxon>Lycopodioideae</taxon>
        <taxon>Diphasiastrum</taxon>
    </lineage>
</organism>
<proteinExistence type="predicted"/>
<dbReference type="EMBL" id="CM055099">
    <property type="protein sequence ID" value="KAJ7546249.1"/>
    <property type="molecule type" value="Genomic_DNA"/>
</dbReference>